<dbReference type="GO" id="GO:0046872">
    <property type="term" value="F:metal ion binding"/>
    <property type="evidence" value="ECO:0007669"/>
    <property type="project" value="UniProtKB-KW"/>
</dbReference>
<evidence type="ECO:0000256" key="8">
    <source>
        <dbReference type="ARBA" id="ARBA00072277"/>
    </source>
</evidence>
<gene>
    <name evidence="10" type="ORF">LMG27198_12970</name>
</gene>
<evidence type="ECO:0000256" key="2">
    <source>
        <dbReference type="ARBA" id="ARBA00022642"/>
    </source>
</evidence>
<dbReference type="NCBIfam" id="NF008623">
    <property type="entry name" value="PRK11609.1"/>
    <property type="match status" value="1"/>
</dbReference>
<dbReference type="CDD" id="cd01011">
    <property type="entry name" value="nicotinamidase"/>
    <property type="match status" value="1"/>
</dbReference>
<dbReference type="GO" id="GO:0008936">
    <property type="term" value="F:nicotinamidase activity"/>
    <property type="evidence" value="ECO:0007669"/>
    <property type="project" value="UniProtKB-EC"/>
</dbReference>
<evidence type="ECO:0000256" key="7">
    <source>
        <dbReference type="ARBA" id="ARBA00043224"/>
    </source>
</evidence>
<feature type="domain" description="Isochorismatase-like" evidence="9">
    <location>
        <begin position="12"/>
        <end position="196"/>
    </location>
</feature>
<dbReference type="InterPro" id="IPR000868">
    <property type="entry name" value="Isochorismatase-like_dom"/>
</dbReference>
<comment type="pathway">
    <text evidence="5">Cofactor biosynthesis; nicotinate biosynthesis; nicotinate from nicotinamide: step 1/1.</text>
</comment>
<evidence type="ECO:0000313" key="10">
    <source>
        <dbReference type="EMBL" id="GLI92305.1"/>
    </source>
</evidence>
<dbReference type="Pfam" id="PF00857">
    <property type="entry name" value="Isochorismatase"/>
    <property type="match status" value="1"/>
</dbReference>
<evidence type="ECO:0000259" key="9">
    <source>
        <dbReference type="Pfam" id="PF00857"/>
    </source>
</evidence>
<accession>A0A9W6GSX2</accession>
<dbReference type="InterPro" id="IPR036380">
    <property type="entry name" value="Isochorismatase-like_sf"/>
</dbReference>
<evidence type="ECO:0000256" key="5">
    <source>
        <dbReference type="ARBA" id="ARBA00037900"/>
    </source>
</evidence>
<keyword evidence="4" id="KW-0378">Hydrolase</keyword>
<keyword evidence="2" id="KW-0662">Pyridine nucleotide biosynthesis</keyword>
<reference evidence="10" key="1">
    <citation type="journal article" date="2023" name="Int. J. Syst. Evol. Microbiol.">
        <title>Methylocystis iwaonis sp. nov., a type II methane-oxidizing bacterium from surface soil of a rice paddy field in Japan, and emended description of the genus Methylocystis (ex Whittenbury et al. 1970) Bowman et al. 1993.</title>
        <authorList>
            <person name="Kaise H."/>
            <person name="Sawadogo J.B."/>
            <person name="Alam M.S."/>
            <person name="Ueno C."/>
            <person name="Dianou D."/>
            <person name="Shinjo R."/>
            <person name="Asakawa S."/>
        </authorList>
    </citation>
    <scope>NUCLEOTIDE SEQUENCE</scope>
    <source>
        <strain evidence="10">LMG27198</strain>
    </source>
</reference>
<dbReference type="EMBL" id="BSEC01000001">
    <property type="protein sequence ID" value="GLI92305.1"/>
    <property type="molecule type" value="Genomic_DNA"/>
</dbReference>
<evidence type="ECO:0000313" key="11">
    <source>
        <dbReference type="Proteomes" id="UP001144323"/>
    </source>
</evidence>
<proteinExistence type="inferred from homology"/>
<dbReference type="AlphaFoldDB" id="A0A9W6GSX2"/>
<dbReference type="RefSeq" id="WP_281801436.1">
    <property type="nucleotide sequence ID" value="NZ_BSEC01000001.1"/>
</dbReference>
<evidence type="ECO:0000256" key="1">
    <source>
        <dbReference type="ARBA" id="ARBA00006336"/>
    </source>
</evidence>
<evidence type="ECO:0000256" key="6">
    <source>
        <dbReference type="ARBA" id="ARBA00039017"/>
    </source>
</evidence>
<organism evidence="10 11">
    <name type="scientific">Methylocystis echinoides</name>
    <dbReference type="NCBI Taxonomy" id="29468"/>
    <lineage>
        <taxon>Bacteria</taxon>
        <taxon>Pseudomonadati</taxon>
        <taxon>Pseudomonadota</taxon>
        <taxon>Alphaproteobacteria</taxon>
        <taxon>Hyphomicrobiales</taxon>
        <taxon>Methylocystaceae</taxon>
        <taxon>Methylocystis</taxon>
    </lineage>
</organism>
<dbReference type="EC" id="3.5.1.19" evidence="6"/>
<dbReference type="PANTHER" id="PTHR11080:SF2">
    <property type="entry name" value="LD05707P"/>
    <property type="match status" value="1"/>
</dbReference>
<dbReference type="SUPFAM" id="SSF52499">
    <property type="entry name" value="Isochorismatase-like hydrolases"/>
    <property type="match status" value="1"/>
</dbReference>
<comment type="caution">
    <text evidence="10">The sequence shown here is derived from an EMBL/GenBank/DDBJ whole genome shotgun (WGS) entry which is preliminary data.</text>
</comment>
<dbReference type="FunFam" id="3.40.50.850:FF:000006">
    <property type="entry name" value="Bifunctional pyrazinamidase/nicotinamidase"/>
    <property type="match status" value="1"/>
</dbReference>
<keyword evidence="3" id="KW-0479">Metal-binding</keyword>
<dbReference type="GO" id="GO:0019363">
    <property type="term" value="P:pyridine nucleotide biosynthetic process"/>
    <property type="evidence" value="ECO:0007669"/>
    <property type="project" value="UniProtKB-KW"/>
</dbReference>
<dbReference type="Proteomes" id="UP001144323">
    <property type="component" value="Unassembled WGS sequence"/>
</dbReference>
<protein>
    <recommendedName>
        <fullName evidence="8">Nicotinamidase</fullName>
        <ecNumber evidence="6">3.5.1.19</ecNumber>
    </recommendedName>
    <alternativeName>
        <fullName evidence="7">Nicotinamide deamidase</fullName>
    </alternativeName>
</protein>
<evidence type="ECO:0000256" key="4">
    <source>
        <dbReference type="ARBA" id="ARBA00022801"/>
    </source>
</evidence>
<sequence>MHALLQPGASDALLIVDVQNDFCAGGALEVDGADDVIPAINRLAGAFRNVLLTQDWHPANHLSFASSHPRCVAFDTIEVPYGRQTLWPDHCVQGTRGADFHPRLETPHAALVLRKGFRREIDSYSAFFENDRRTRTGLAGYLRERGLTRLFLAGLAFDFCVRYSSEDAASLGFETFVVEDACRPIDRNGSLAAARAGMRALEIACISSTAIDGG</sequence>
<keyword evidence="11" id="KW-1185">Reference proteome</keyword>
<dbReference type="InterPro" id="IPR052347">
    <property type="entry name" value="Isochorismatase_Nicotinamidase"/>
</dbReference>
<evidence type="ECO:0000256" key="3">
    <source>
        <dbReference type="ARBA" id="ARBA00022723"/>
    </source>
</evidence>
<comment type="similarity">
    <text evidence="1">Belongs to the isochorismatase family.</text>
</comment>
<dbReference type="Gene3D" id="3.40.50.850">
    <property type="entry name" value="Isochorismatase-like"/>
    <property type="match status" value="1"/>
</dbReference>
<name>A0A9W6GSX2_9HYPH</name>
<dbReference type="PANTHER" id="PTHR11080">
    <property type="entry name" value="PYRAZINAMIDASE/NICOTINAMIDASE"/>
    <property type="match status" value="1"/>
</dbReference>